<dbReference type="RefSeq" id="WP_145341683.1">
    <property type="nucleotide sequence ID" value="NZ_SMLY01000085.1"/>
</dbReference>
<comment type="caution">
    <text evidence="2">The sequence shown here is derived from an EMBL/GenBank/DDBJ whole genome shotgun (WGS) entry which is preliminary data.</text>
</comment>
<feature type="chain" id="PRO_5021728251" evidence="1">
    <location>
        <begin position="27"/>
        <end position="248"/>
    </location>
</feature>
<evidence type="ECO:0000256" key="1">
    <source>
        <dbReference type="SAM" id="SignalP"/>
    </source>
</evidence>
<dbReference type="InterPro" id="IPR018725">
    <property type="entry name" value="DUF2259_secreted"/>
</dbReference>
<feature type="signal peptide" evidence="1">
    <location>
        <begin position="1"/>
        <end position="26"/>
    </location>
</feature>
<organism evidence="2 3">
    <name type="scientific">Roseibium hamelinense</name>
    <dbReference type="NCBI Taxonomy" id="150831"/>
    <lineage>
        <taxon>Bacteria</taxon>
        <taxon>Pseudomonadati</taxon>
        <taxon>Pseudomonadota</taxon>
        <taxon>Alphaproteobacteria</taxon>
        <taxon>Hyphomicrobiales</taxon>
        <taxon>Stappiaceae</taxon>
        <taxon>Roseibium</taxon>
    </lineage>
</organism>
<evidence type="ECO:0000313" key="3">
    <source>
        <dbReference type="Proteomes" id="UP000320593"/>
    </source>
</evidence>
<protein>
    <submittedName>
        <fullName evidence="2">Putative secreted protein</fullName>
    </submittedName>
</protein>
<reference evidence="2 3" key="1">
    <citation type="submission" date="2019-07" db="EMBL/GenBank/DDBJ databases">
        <title>Genomic Encyclopedia of Archaeal and Bacterial Type Strains, Phase II (KMG-II): from individual species to whole genera.</title>
        <authorList>
            <person name="Goeker M."/>
        </authorList>
    </citation>
    <scope>NUCLEOTIDE SEQUENCE [LARGE SCALE GENOMIC DNA]</scope>
    <source>
        <strain evidence="2 3">ATCC BAA-252</strain>
    </source>
</reference>
<dbReference type="AlphaFoldDB" id="A0A562T9X2"/>
<keyword evidence="1" id="KW-0732">Signal</keyword>
<dbReference type="Proteomes" id="UP000320593">
    <property type="component" value="Unassembled WGS sequence"/>
</dbReference>
<dbReference type="OrthoDB" id="65722at2"/>
<dbReference type="Pfam" id="PF10016">
    <property type="entry name" value="DUF2259"/>
    <property type="match status" value="1"/>
</dbReference>
<dbReference type="EMBL" id="VLLF01000002">
    <property type="protein sequence ID" value="TWI90481.1"/>
    <property type="molecule type" value="Genomic_DNA"/>
</dbReference>
<keyword evidence="3" id="KW-1185">Reference proteome</keyword>
<gene>
    <name evidence="2" type="ORF">JM93_01463</name>
</gene>
<evidence type="ECO:0000313" key="2">
    <source>
        <dbReference type="EMBL" id="TWI90481.1"/>
    </source>
</evidence>
<accession>A0A562T9X2</accession>
<name>A0A562T9X2_9HYPH</name>
<proteinExistence type="predicted"/>
<sequence>MLIKTLFRRVFGLGAACLLSAMPAAAGDQATLEVLGFSQDGRYFAFEQHGIQDGSGFPYSEIYVIDVHADSWVSPSPFRQRDKIDDSQGYDPVALLNKTRGENRLAAQSLLASTAIAGFGATVGSNPVTELSADPFNMTVNIRPVVPPIDGPMEIELAEFELPDATCASYGVQTKGFQLNTVYGGEARVRHFDKSLPKSRGCATGYRIERAVSFFPDGKPPVIAIIVHIAKHGFEGPDGRFLAITGRL</sequence>